<dbReference type="Gramene" id="ERM95847">
    <property type="protein sequence ID" value="ERM95847"/>
    <property type="gene ID" value="AMTR_s00060p00101380"/>
</dbReference>
<organism evidence="1 2">
    <name type="scientific">Amborella trichopoda</name>
    <dbReference type="NCBI Taxonomy" id="13333"/>
    <lineage>
        <taxon>Eukaryota</taxon>
        <taxon>Viridiplantae</taxon>
        <taxon>Streptophyta</taxon>
        <taxon>Embryophyta</taxon>
        <taxon>Tracheophyta</taxon>
        <taxon>Spermatophyta</taxon>
        <taxon>Magnoliopsida</taxon>
        <taxon>Amborellales</taxon>
        <taxon>Amborellaceae</taxon>
        <taxon>Amborella</taxon>
    </lineage>
</organism>
<dbReference type="Proteomes" id="UP000017836">
    <property type="component" value="Unassembled WGS sequence"/>
</dbReference>
<accession>W1NJ91</accession>
<evidence type="ECO:0000313" key="2">
    <source>
        <dbReference type="Proteomes" id="UP000017836"/>
    </source>
</evidence>
<proteinExistence type="predicted"/>
<keyword evidence="2" id="KW-1185">Reference proteome</keyword>
<name>W1NJ91_AMBTC</name>
<reference evidence="2" key="1">
    <citation type="journal article" date="2013" name="Science">
        <title>The Amborella genome and the evolution of flowering plants.</title>
        <authorList>
            <consortium name="Amborella Genome Project"/>
        </authorList>
    </citation>
    <scope>NUCLEOTIDE SEQUENCE [LARGE SCALE GENOMIC DNA]</scope>
</reference>
<evidence type="ECO:0000313" key="1">
    <source>
        <dbReference type="EMBL" id="ERM95847.1"/>
    </source>
</evidence>
<dbReference type="HOGENOM" id="CLU_1770559_0_0_1"/>
<protein>
    <submittedName>
        <fullName evidence="1">Uncharacterized protein</fullName>
    </submittedName>
</protein>
<gene>
    <name evidence="1" type="ORF">AMTR_s00060p00101380</name>
</gene>
<sequence>MALCAIASRARLIASHWKPITDLTSELTSLNTWTRGLVIVMTSLHLFQNPQRLSFPQLPFLEDSLLLCMSATPMILPLNATCLLFQDRLYGQEGSGKPCGRLPNYLSTAVAPHYGVDIIVVVYKFCYNLALFSKECHIPQLPYVFQH</sequence>
<dbReference type="AlphaFoldDB" id="W1NJ91"/>
<dbReference type="EMBL" id="KI397373">
    <property type="protein sequence ID" value="ERM95847.1"/>
    <property type="molecule type" value="Genomic_DNA"/>
</dbReference>